<dbReference type="CDD" id="cd02066">
    <property type="entry name" value="GRX_family"/>
    <property type="match status" value="1"/>
</dbReference>
<evidence type="ECO:0000256" key="3">
    <source>
        <dbReference type="ARBA" id="ARBA00007103"/>
    </source>
</evidence>
<dbReference type="InterPro" id="IPR036052">
    <property type="entry name" value="TrpB-like_PALP_sf"/>
</dbReference>
<organism evidence="14 15">
    <name type="scientific">Marilutibacter alkalisoli</name>
    <dbReference type="NCBI Taxonomy" id="2591633"/>
    <lineage>
        <taxon>Bacteria</taxon>
        <taxon>Pseudomonadati</taxon>
        <taxon>Pseudomonadota</taxon>
        <taxon>Gammaproteobacteria</taxon>
        <taxon>Lysobacterales</taxon>
        <taxon>Lysobacteraceae</taxon>
        <taxon>Marilutibacter</taxon>
    </lineage>
</organism>
<comment type="cofactor">
    <cofactor evidence="1 10">
        <name>pyridoxal 5'-phosphate</name>
        <dbReference type="ChEBI" id="CHEBI:597326"/>
    </cofactor>
</comment>
<evidence type="ECO:0000256" key="9">
    <source>
        <dbReference type="ARBA" id="ARBA00079153"/>
    </source>
</evidence>
<dbReference type="KEGG" id="lyj:FKV23_03720"/>
<dbReference type="OrthoDB" id="9805733at2"/>
<evidence type="ECO:0000256" key="1">
    <source>
        <dbReference type="ARBA" id="ARBA00001933"/>
    </source>
</evidence>
<evidence type="ECO:0000259" key="12">
    <source>
        <dbReference type="Pfam" id="PF00291"/>
    </source>
</evidence>
<dbReference type="EC" id="2.5.1.47" evidence="4"/>
<feature type="binding site" evidence="10">
    <location>
        <position position="74"/>
    </location>
    <ligand>
        <name>pyridoxal 5'-phosphate</name>
        <dbReference type="ChEBI" id="CHEBI:597326"/>
    </ligand>
</feature>
<evidence type="ECO:0000313" key="14">
    <source>
        <dbReference type="EMBL" id="QDH69305.1"/>
    </source>
</evidence>
<name>A0A514BPN7_9GAMM</name>
<dbReference type="Gene3D" id="3.40.30.10">
    <property type="entry name" value="Glutaredoxin"/>
    <property type="match status" value="1"/>
</dbReference>
<feature type="binding site" evidence="10">
    <location>
        <begin position="178"/>
        <end position="182"/>
    </location>
    <ligand>
        <name>pyridoxal 5'-phosphate</name>
        <dbReference type="ChEBI" id="CHEBI:597326"/>
    </ligand>
</feature>
<dbReference type="InterPro" id="IPR001926">
    <property type="entry name" value="TrpB-like_PALP"/>
</dbReference>
<dbReference type="Proteomes" id="UP000317199">
    <property type="component" value="Chromosome"/>
</dbReference>
<evidence type="ECO:0000256" key="10">
    <source>
        <dbReference type="PIRSR" id="PIRSR605856-50"/>
    </source>
</evidence>
<accession>A0A514BPN7</accession>
<dbReference type="InterPro" id="IPR002109">
    <property type="entry name" value="Glutaredoxin"/>
</dbReference>
<keyword evidence="14" id="KW-0808">Transferase</keyword>
<dbReference type="Pfam" id="PF00291">
    <property type="entry name" value="PALP"/>
    <property type="match status" value="1"/>
</dbReference>
<dbReference type="EMBL" id="CP041242">
    <property type="protein sequence ID" value="QDH69305.1"/>
    <property type="molecule type" value="Genomic_DNA"/>
</dbReference>
<gene>
    <name evidence="14" type="primary">cysK</name>
    <name evidence="14" type="ORF">FKV23_03720</name>
</gene>
<dbReference type="CDD" id="cd01561">
    <property type="entry name" value="CBS_like"/>
    <property type="match status" value="1"/>
</dbReference>
<dbReference type="AlphaFoldDB" id="A0A514BPN7"/>
<comment type="similarity">
    <text evidence="3">Belongs to the cysteine synthase/cystathionine beta-synthase family.</text>
</comment>
<evidence type="ECO:0000256" key="7">
    <source>
        <dbReference type="ARBA" id="ARBA00072081"/>
    </source>
</evidence>
<evidence type="ECO:0000256" key="11">
    <source>
        <dbReference type="PIRSR" id="PIRSR605856-51"/>
    </source>
</evidence>
<feature type="binding site" evidence="10">
    <location>
        <position position="286"/>
    </location>
    <ligand>
        <name>pyridoxal 5'-phosphate</name>
        <dbReference type="ChEBI" id="CHEBI:597326"/>
    </ligand>
</feature>
<evidence type="ECO:0000313" key="15">
    <source>
        <dbReference type="Proteomes" id="UP000317199"/>
    </source>
</evidence>
<evidence type="ECO:0000256" key="5">
    <source>
        <dbReference type="ARBA" id="ARBA00022898"/>
    </source>
</evidence>
<dbReference type="SUPFAM" id="SSF52833">
    <property type="entry name" value="Thioredoxin-like"/>
    <property type="match status" value="1"/>
</dbReference>
<dbReference type="GO" id="GO:0006535">
    <property type="term" value="P:cysteine biosynthetic process from serine"/>
    <property type="evidence" value="ECO:0007669"/>
    <property type="project" value="InterPro"/>
</dbReference>
<keyword evidence="15" id="KW-1185">Reference proteome</keyword>
<dbReference type="GO" id="GO:0004124">
    <property type="term" value="F:cysteine synthase activity"/>
    <property type="evidence" value="ECO:0007669"/>
    <property type="project" value="UniProtKB-EC"/>
</dbReference>
<dbReference type="NCBIfam" id="TIGR01139">
    <property type="entry name" value="cysK"/>
    <property type="match status" value="1"/>
</dbReference>
<dbReference type="FunFam" id="3.40.50.1100:FF:000003">
    <property type="entry name" value="Cystathionine beta-synthase"/>
    <property type="match status" value="1"/>
</dbReference>
<evidence type="ECO:0000256" key="6">
    <source>
        <dbReference type="ARBA" id="ARBA00047931"/>
    </source>
</evidence>
<evidence type="ECO:0000256" key="4">
    <source>
        <dbReference type="ARBA" id="ARBA00012681"/>
    </source>
</evidence>
<evidence type="ECO:0000256" key="8">
    <source>
        <dbReference type="ARBA" id="ARBA00078257"/>
    </source>
</evidence>
<sequence length="493" mass="53921">MSLRHDNILHTIGNTPVIRINRLAPPGINLFVKVEAFNPMGSVKDRLALAVIEDAERRGELKPGQTIVEATSGNTGIGLAMVCAQKGYPLVVTMAENFSIERRKMMRFLGAKVVLTPASEKGSGMVAKATELAREHGWWQPRQFENPANAEVHARTTAVEILRDFEDLPLDYWVTGFGTAGTLNGVSRVLKQKSPNTRIVVCEPDNSAIIASGIPQPRNADGTPSGSHDGFRPHLMQGWSPDFIPALAEEPIRENRIDEFLAIPGADALQCARDLARQEGIFVGISSGATFAGALQLARRGPPGSTLLCMLPDTGERYMSTPLFADVPEEMTAEELEISRSTRGYRFDAKGAAAAVPPVEPDEESVQELSRLLADPHSAVLMFALEWCEFCWSARKLFNAYDIPYRSVDLDAAAMQQGNHGGRLRAALRAHTGWNTLPQIFIGGEFIGGCTDLFDEGLDGRLQQRLDAVGIQLDRPIENPYGFLPNWLHSRSA</sequence>
<dbReference type="SUPFAM" id="SSF53686">
    <property type="entry name" value="Tryptophan synthase beta subunit-like PLP-dependent enzymes"/>
    <property type="match status" value="1"/>
</dbReference>
<dbReference type="InterPro" id="IPR005856">
    <property type="entry name" value="Cys_synth"/>
</dbReference>
<evidence type="ECO:0000256" key="2">
    <source>
        <dbReference type="ARBA" id="ARBA00004962"/>
    </source>
</evidence>
<dbReference type="InterPro" id="IPR036249">
    <property type="entry name" value="Thioredoxin-like_sf"/>
</dbReference>
<comment type="catalytic activity">
    <reaction evidence="6">
        <text>O-acetyl-L-serine + hydrogen sulfide = L-cysteine + acetate</text>
        <dbReference type="Rhea" id="RHEA:14829"/>
        <dbReference type="ChEBI" id="CHEBI:29919"/>
        <dbReference type="ChEBI" id="CHEBI:30089"/>
        <dbReference type="ChEBI" id="CHEBI:35235"/>
        <dbReference type="ChEBI" id="CHEBI:58340"/>
        <dbReference type="EC" id="2.5.1.47"/>
    </reaction>
</comment>
<dbReference type="InterPro" id="IPR050214">
    <property type="entry name" value="Cys_Synth/Cystath_Beta-Synth"/>
</dbReference>
<feature type="modified residue" description="N6-(pyridoxal phosphate)lysine" evidence="11">
    <location>
        <position position="44"/>
    </location>
</feature>
<dbReference type="PROSITE" id="PS51354">
    <property type="entry name" value="GLUTAREDOXIN_2"/>
    <property type="match status" value="1"/>
</dbReference>
<keyword evidence="5 10" id="KW-0663">Pyridoxal phosphate</keyword>
<protein>
    <recommendedName>
        <fullName evidence="7">Cysteine synthase B</fullName>
        <ecNumber evidence="4">2.5.1.47</ecNumber>
    </recommendedName>
    <alternativeName>
        <fullName evidence="8">O-acetylserine (thiol)-lyase B</fullName>
    </alternativeName>
    <alternativeName>
        <fullName evidence="9">O-acetylserine sulfhydrylase B</fullName>
    </alternativeName>
</protein>
<reference evidence="14 15" key="1">
    <citation type="submission" date="2019-06" db="EMBL/GenBank/DDBJ databases">
        <title>Lysobacter alkalisoli sp. nov. isolated from saline-alkali soil.</title>
        <authorList>
            <person name="Sun J.-Q."/>
            <person name="Xu L."/>
        </authorList>
    </citation>
    <scope>NUCLEOTIDE SEQUENCE [LARGE SCALE GENOMIC DNA]</scope>
    <source>
        <strain evidence="14 15">SJ-36</strain>
    </source>
</reference>
<comment type="pathway">
    <text evidence="2">Amino-acid biosynthesis; L-cysteine biosynthesis; L-cysteine from L-serine: step 2/2.</text>
</comment>
<dbReference type="Gene3D" id="3.40.50.1100">
    <property type="match status" value="2"/>
</dbReference>
<dbReference type="NCBIfam" id="TIGR01136">
    <property type="entry name" value="cysKM"/>
    <property type="match status" value="1"/>
</dbReference>
<dbReference type="Pfam" id="PF00462">
    <property type="entry name" value="Glutaredoxin"/>
    <property type="match status" value="1"/>
</dbReference>
<evidence type="ECO:0000259" key="13">
    <source>
        <dbReference type="Pfam" id="PF00462"/>
    </source>
</evidence>
<dbReference type="PANTHER" id="PTHR10314">
    <property type="entry name" value="CYSTATHIONINE BETA-SYNTHASE"/>
    <property type="match status" value="1"/>
</dbReference>
<dbReference type="InterPro" id="IPR014025">
    <property type="entry name" value="Glutaredoxin_subgr"/>
</dbReference>
<dbReference type="InterPro" id="IPR005859">
    <property type="entry name" value="CysK"/>
</dbReference>
<dbReference type="PRINTS" id="PR00160">
    <property type="entry name" value="GLUTAREDOXIN"/>
</dbReference>
<proteinExistence type="inferred from homology"/>
<feature type="domain" description="Glutaredoxin" evidence="13">
    <location>
        <begin position="380"/>
        <end position="447"/>
    </location>
</feature>
<feature type="domain" description="Tryptophan synthase beta chain-like PALP" evidence="12">
    <location>
        <begin position="9"/>
        <end position="313"/>
    </location>
</feature>